<dbReference type="CDD" id="cd06222">
    <property type="entry name" value="RNase_H_like"/>
    <property type="match status" value="1"/>
</dbReference>
<feature type="domain" description="RNase H type-1" evidence="1">
    <location>
        <begin position="459"/>
        <end position="560"/>
    </location>
</feature>
<evidence type="ECO:0000313" key="3">
    <source>
        <dbReference type="EMBL" id="SPC94462.1"/>
    </source>
</evidence>
<dbReference type="PANTHER" id="PTHR33116">
    <property type="entry name" value="REVERSE TRANSCRIPTASE ZINC-BINDING DOMAIN-CONTAINING PROTEIN-RELATED-RELATED"/>
    <property type="match status" value="1"/>
</dbReference>
<evidence type="ECO:0000259" key="1">
    <source>
        <dbReference type="Pfam" id="PF13456"/>
    </source>
</evidence>
<proteinExistence type="predicted"/>
<protein>
    <recommendedName>
        <fullName evidence="4">Reverse transcriptase zinc-binding domain-containing protein</fullName>
    </recommendedName>
</protein>
<organism evidence="3">
    <name type="scientific">Fagus sylvatica</name>
    <name type="common">Beechnut</name>
    <dbReference type="NCBI Taxonomy" id="28930"/>
    <lineage>
        <taxon>Eukaryota</taxon>
        <taxon>Viridiplantae</taxon>
        <taxon>Streptophyta</taxon>
        <taxon>Embryophyta</taxon>
        <taxon>Tracheophyta</taxon>
        <taxon>Spermatophyta</taxon>
        <taxon>Magnoliopsida</taxon>
        <taxon>eudicotyledons</taxon>
        <taxon>Gunneridae</taxon>
        <taxon>Pentapetalae</taxon>
        <taxon>rosids</taxon>
        <taxon>fabids</taxon>
        <taxon>Fagales</taxon>
        <taxon>Fagaceae</taxon>
        <taxon>Fagus</taxon>
    </lineage>
</organism>
<dbReference type="InterPro" id="IPR036397">
    <property type="entry name" value="RNaseH_sf"/>
</dbReference>
<dbReference type="Pfam" id="PF13966">
    <property type="entry name" value="zf-RVT"/>
    <property type="match status" value="1"/>
</dbReference>
<dbReference type="Gene3D" id="3.30.420.10">
    <property type="entry name" value="Ribonuclease H-like superfamily/Ribonuclease H"/>
    <property type="match status" value="1"/>
</dbReference>
<dbReference type="InterPro" id="IPR044730">
    <property type="entry name" value="RNase_H-like_dom_plant"/>
</dbReference>
<feature type="domain" description="Reverse transcriptase zinc-binding" evidence="2">
    <location>
        <begin position="261"/>
        <end position="348"/>
    </location>
</feature>
<name>A0A2N9G4H1_FAGSY</name>
<dbReference type="PANTHER" id="PTHR33116:SF86">
    <property type="entry name" value="REVERSE TRANSCRIPTASE DOMAIN-CONTAINING PROTEIN"/>
    <property type="match status" value="1"/>
</dbReference>
<accession>A0A2N9G4H1</accession>
<evidence type="ECO:0008006" key="4">
    <source>
        <dbReference type="Google" id="ProtNLM"/>
    </source>
</evidence>
<dbReference type="GO" id="GO:0003676">
    <property type="term" value="F:nucleic acid binding"/>
    <property type="evidence" value="ECO:0007669"/>
    <property type="project" value="InterPro"/>
</dbReference>
<dbReference type="InterPro" id="IPR026960">
    <property type="entry name" value="RVT-Znf"/>
</dbReference>
<dbReference type="GO" id="GO:0004523">
    <property type="term" value="F:RNA-DNA hybrid ribonuclease activity"/>
    <property type="evidence" value="ECO:0007669"/>
    <property type="project" value="InterPro"/>
</dbReference>
<evidence type="ECO:0000259" key="2">
    <source>
        <dbReference type="Pfam" id="PF13966"/>
    </source>
</evidence>
<dbReference type="Pfam" id="PF13456">
    <property type="entry name" value="RVT_3"/>
    <property type="match status" value="1"/>
</dbReference>
<gene>
    <name evidence="3" type="ORF">FSB_LOCUS22344</name>
</gene>
<dbReference type="InterPro" id="IPR002156">
    <property type="entry name" value="RNaseH_domain"/>
</dbReference>
<dbReference type="EMBL" id="OIVN01001480">
    <property type="protein sequence ID" value="SPC94462.1"/>
    <property type="molecule type" value="Genomic_DNA"/>
</dbReference>
<reference evidence="3" key="1">
    <citation type="submission" date="2018-02" db="EMBL/GenBank/DDBJ databases">
        <authorList>
            <person name="Cohen D.B."/>
            <person name="Kent A.D."/>
        </authorList>
    </citation>
    <scope>NUCLEOTIDE SEQUENCE</scope>
</reference>
<sequence>MHRQFNKSLIVLISKDRVEAKLISWRSKCLSWAERCTLIKAVAQSIPTYAMSTFEVPTTVCNKLDAFARRFWWNPKNSNGKYLAWRSWDHLCLPKGAEGLGFRKSKDLNNALIAKLAWMVASKRDSFCMVMLRSKYKVRADWLRRKPVKGASLIWRAIEKTKNVIEKGACFLVGDGCSINVWMDPWIPWIEGFKPKPRDPLTPKNSMVVSSLINSSTCEWRLDMLVDLFESEIVAAIQKIRLPFFSRSDKLVWIKDPKGQFSVKSAYNTCQETSTSHSQDPLWRKLWKLKVHDRVKMLLWRIASNVLPTKDNLAKKLGITNTDCPLCNEANETVTYLFFECPVARLIWFGSCWSIRSDTFKVANCVDIVKLVLDPPNPSSDRDLKELSSLQFALTLEAIWNMRNKVAHGERQINLITIIKSLEEKVIEFKEIVEPPEYLMQEKDQTLWKPPPPGYVKINVDVAVANSRTTLAVVARNEYGKILNAWAKEHMAGDALFAESSAFVWALQLAKNNGMKKIIVEGDAKLVVDALLSSPDDVRWDIAALISDALCLAGTFSSCVSKMQDEEDGENTYCDFLDIMNKYRERWKNWKLLLVKMAQGLLGKSLEEFLPVVDLHNLVC</sequence>
<dbReference type="AlphaFoldDB" id="A0A2N9G4H1"/>